<evidence type="ECO:0000313" key="3">
    <source>
        <dbReference type="EMBL" id="MDO1531434.1"/>
    </source>
</evidence>
<dbReference type="Gene3D" id="3.40.50.620">
    <property type="entry name" value="HUPs"/>
    <property type="match status" value="1"/>
</dbReference>
<protein>
    <submittedName>
        <fullName evidence="3">Universal stress protein</fullName>
    </submittedName>
</protein>
<sequence>MYQRILVPLDGSATSKQGLDEAIRLAAQTHGRLRLVHVVDSQSMAMAMGLAAGPVGDCFEVLARNGRQILDDAQAAAAAAGVEAETLLHDGASNPVHELIAADASRWPADLIVIGTHGRRGVERFVGGGCAEYLLRCAPVPVLLVRAPADGDAHAHRHAH</sequence>
<dbReference type="InterPro" id="IPR006015">
    <property type="entry name" value="Universal_stress_UspA"/>
</dbReference>
<dbReference type="Pfam" id="PF00582">
    <property type="entry name" value="Usp"/>
    <property type="match status" value="1"/>
</dbReference>
<comment type="similarity">
    <text evidence="1">Belongs to the universal stress protein A family.</text>
</comment>
<dbReference type="InterPro" id="IPR006016">
    <property type="entry name" value="UspA"/>
</dbReference>
<dbReference type="InterPro" id="IPR014729">
    <property type="entry name" value="Rossmann-like_a/b/a_fold"/>
</dbReference>
<dbReference type="EMBL" id="JAUKVY010000002">
    <property type="protein sequence ID" value="MDO1531434.1"/>
    <property type="molecule type" value="Genomic_DNA"/>
</dbReference>
<proteinExistence type="inferred from homology"/>
<evidence type="ECO:0000259" key="2">
    <source>
        <dbReference type="Pfam" id="PF00582"/>
    </source>
</evidence>
<reference evidence="3" key="1">
    <citation type="submission" date="2023-06" db="EMBL/GenBank/DDBJ databases">
        <authorList>
            <person name="Jiang Y."/>
            <person name="Liu Q."/>
        </authorList>
    </citation>
    <scope>NUCLEOTIDE SEQUENCE</scope>
    <source>
        <strain evidence="3">CGMCC 1.12090</strain>
    </source>
</reference>
<dbReference type="PANTHER" id="PTHR46268:SF6">
    <property type="entry name" value="UNIVERSAL STRESS PROTEIN UP12"/>
    <property type="match status" value="1"/>
</dbReference>
<dbReference type="CDD" id="cd00293">
    <property type="entry name" value="USP-like"/>
    <property type="match status" value="1"/>
</dbReference>
<keyword evidence="4" id="KW-1185">Reference proteome</keyword>
<feature type="domain" description="UspA" evidence="2">
    <location>
        <begin position="1"/>
        <end position="146"/>
    </location>
</feature>
<dbReference type="SUPFAM" id="SSF52402">
    <property type="entry name" value="Adenine nucleotide alpha hydrolases-like"/>
    <property type="match status" value="1"/>
</dbReference>
<evidence type="ECO:0000313" key="4">
    <source>
        <dbReference type="Proteomes" id="UP001169027"/>
    </source>
</evidence>
<dbReference type="PRINTS" id="PR01438">
    <property type="entry name" value="UNVRSLSTRESS"/>
</dbReference>
<name>A0ABT8RXN9_9BURK</name>
<evidence type="ECO:0000256" key="1">
    <source>
        <dbReference type="ARBA" id="ARBA00008791"/>
    </source>
</evidence>
<dbReference type="Proteomes" id="UP001169027">
    <property type="component" value="Unassembled WGS sequence"/>
</dbReference>
<organism evidence="3 4">
    <name type="scientific">Variovorax ginsengisoli</name>
    <dbReference type="NCBI Taxonomy" id="363844"/>
    <lineage>
        <taxon>Bacteria</taxon>
        <taxon>Pseudomonadati</taxon>
        <taxon>Pseudomonadota</taxon>
        <taxon>Betaproteobacteria</taxon>
        <taxon>Burkholderiales</taxon>
        <taxon>Comamonadaceae</taxon>
        <taxon>Variovorax</taxon>
    </lineage>
</organism>
<accession>A0ABT8RXN9</accession>
<dbReference type="PANTHER" id="PTHR46268">
    <property type="entry name" value="STRESS RESPONSE PROTEIN NHAX"/>
    <property type="match status" value="1"/>
</dbReference>
<comment type="caution">
    <text evidence="3">The sequence shown here is derived from an EMBL/GenBank/DDBJ whole genome shotgun (WGS) entry which is preliminary data.</text>
</comment>
<dbReference type="RefSeq" id="WP_301804193.1">
    <property type="nucleotide sequence ID" value="NZ_JAUJZH010000002.1"/>
</dbReference>
<gene>
    <name evidence="3" type="ORF">Q2T77_03960</name>
</gene>